<dbReference type="PANTHER" id="PTHR21058:SF0">
    <property type="entry name" value="6,7-DIMETHYL-8-RIBITYLLUMAZINE SYNTHASE"/>
    <property type="match status" value="1"/>
</dbReference>
<feature type="binding site" evidence="7">
    <location>
        <position position="112"/>
    </location>
    <ligand>
        <name>5-amino-6-(D-ribitylamino)uracil</name>
        <dbReference type="ChEBI" id="CHEBI:15934"/>
    </ligand>
</feature>
<comment type="pathway">
    <text evidence="1 7">Cofactor biosynthesis; riboflavin biosynthesis; riboflavin from 2-hydroxy-3-oxobutyl phosphate and 5-amino-6-(D-ribitylamino)uracil: step 1/2.</text>
</comment>
<evidence type="ECO:0000256" key="4">
    <source>
        <dbReference type="ARBA" id="ARBA00022619"/>
    </source>
</evidence>
<keyword evidence="5 7" id="KW-0808">Transferase</keyword>
<dbReference type="InterPro" id="IPR002180">
    <property type="entry name" value="LS/RS"/>
</dbReference>
<protein>
    <recommendedName>
        <fullName evidence="3 7">6,7-dimethyl-8-ribityllumazine synthase</fullName>
        <shortName evidence="7">DMRL synthase</shortName>
        <shortName evidence="7">LS</shortName>
        <shortName evidence="7">Lumazine synthase</shortName>
        <ecNumber evidence="3 7">2.5.1.78</ecNumber>
    </recommendedName>
</protein>
<dbReference type="SUPFAM" id="SSF52121">
    <property type="entry name" value="Lumazine synthase"/>
    <property type="match status" value="1"/>
</dbReference>
<feature type="binding site" evidence="7">
    <location>
        <begin position="79"/>
        <end position="81"/>
    </location>
    <ligand>
        <name>5-amino-6-(D-ribitylamino)uracil</name>
        <dbReference type="ChEBI" id="CHEBI:15934"/>
    </ligand>
</feature>
<evidence type="ECO:0000313" key="8">
    <source>
        <dbReference type="EMBL" id="MDM7831188.1"/>
    </source>
</evidence>
<evidence type="ECO:0000256" key="2">
    <source>
        <dbReference type="ARBA" id="ARBA00007424"/>
    </source>
</evidence>
<dbReference type="Pfam" id="PF00885">
    <property type="entry name" value="DMRL_synthase"/>
    <property type="match status" value="1"/>
</dbReference>
<evidence type="ECO:0000256" key="7">
    <source>
        <dbReference type="HAMAP-Rule" id="MF_00178"/>
    </source>
</evidence>
<proteinExistence type="inferred from homology"/>
<dbReference type="GO" id="GO:0000906">
    <property type="term" value="F:6,7-dimethyl-8-ribityllumazine synthase activity"/>
    <property type="evidence" value="ECO:0007669"/>
    <property type="project" value="UniProtKB-EC"/>
</dbReference>
<feature type="binding site" evidence="7">
    <location>
        <position position="126"/>
    </location>
    <ligand>
        <name>(2S)-2-hydroxy-3-oxobutyl phosphate</name>
        <dbReference type="ChEBI" id="CHEBI:58830"/>
    </ligand>
</feature>
<dbReference type="PANTHER" id="PTHR21058">
    <property type="entry name" value="6,7-DIMETHYL-8-RIBITYLLUMAZINE SYNTHASE DMRL SYNTHASE LUMAZINE SYNTHASE"/>
    <property type="match status" value="1"/>
</dbReference>
<dbReference type="NCBIfam" id="TIGR00114">
    <property type="entry name" value="lumazine-synth"/>
    <property type="match status" value="1"/>
</dbReference>
<evidence type="ECO:0000313" key="9">
    <source>
        <dbReference type="Proteomes" id="UP001321453"/>
    </source>
</evidence>
<dbReference type="InterPro" id="IPR034964">
    <property type="entry name" value="LS"/>
</dbReference>
<dbReference type="Gene3D" id="3.40.50.960">
    <property type="entry name" value="Lumazine/riboflavin synthase"/>
    <property type="match status" value="1"/>
</dbReference>
<dbReference type="EMBL" id="JAUCGR010000002">
    <property type="protein sequence ID" value="MDM7831188.1"/>
    <property type="molecule type" value="Genomic_DNA"/>
</dbReference>
<name>A0ABT7S6D8_9CELL</name>
<evidence type="ECO:0000256" key="5">
    <source>
        <dbReference type="ARBA" id="ARBA00022679"/>
    </source>
</evidence>
<feature type="binding site" evidence="7">
    <location>
        <begin position="84"/>
        <end position="85"/>
    </location>
    <ligand>
        <name>(2S)-2-hydroxy-3-oxobutyl phosphate</name>
        <dbReference type="ChEBI" id="CHEBI:58830"/>
    </ligand>
</feature>
<accession>A0ABT7S6D8</accession>
<evidence type="ECO:0000256" key="3">
    <source>
        <dbReference type="ARBA" id="ARBA00012664"/>
    </source>
</evidence>
<feature type="binding site" evidence="7">
    <location>
        <position position="25"/>
    </location>
    <ligand>
        <name>5-amino-6-(D-ribitylamino)uracil</name>
        <dbReference type="ChEBI" id="CHEBI:15934"/>
    </ligand>
</feature>
<comment type="catalytic activity">
    <reaction evidence="6 7">
        <text>(2S)-2-hydroxy-3-oxobutyl phosphate + 5-amino-6-(D-ribitylamino)uracil = 6,7-dimethyl-8-(1-D-ribityl)lumazine + phosphate + 2 H2O + H(+)</text>
        <dbReference type="Rhea" id="RHEA:26152"/>
        <dbReference type="ChEBI" id="CHEBI:15377"/>
        <dbReference type="ChEBI" id="CHEBI:15378"/>
        <dbReference type="ChEBI" id="CHEBI:15934"/>
        <dbReference type="ChEBI" id="CHEBI:43474"/>
        <dbReference type="ChEBI" id="CHEBI:58201"/>
        <dbReference type="ChEBI" id="CHEBI:58830"/>
        <dbReference type="EC" id="2.5.1.78"/>
    </reaction>
</comment>
<feature type="binding site" evidence="7">
    <location>
        <begin position="57"/>
        <end position="59"/>
    </location>
    <ligand>
        <name>5-amino-6-(D-ribitylamino)uracil</name>
        <dbReference type="ChEBI" id="CHEBI:15934"/>
    </ligand>
</feature>
<sequence length="154" mass="15256">MSGAGAPTLSVDGTGLRVVVVAASWHTQVMDGLLAGARRALAAANVTEVTEIRVPGTFELPVAARAAAASADAVVALGVVIRGGTPHFEYVCQAATLGLTDVAVQTGVPVGFGVLTCDDEAQAVDRAGLPGSHEDKGAEAAEAAVATVVALRGL</sequence>
<feature type="active site" description="Proton donor" evidence="7">
    <location>
        <position position="87"/>
    </location>
</feature>
<comment type="function">
    <text evidence="7">Catalyzes the formation of 6,7-dimethyl-8-ribityllumazine by condensation of 5-amino-6-(D-ribitylamino)uracil with 3,4-dihydroxy-2-butanone 4-phosphate. This is the penultimate step in the biosynthesis of riboflavin.</text>
</comment>
<reference evidence="8 9" key="1">
    <citation type="submission" date="2023-06" db="EMBL/GenBank/DDBJ databases">
        <title>Cellulomonas sp. MW9 Whole genome sequence.</title>
        <authorList>
            <person name="Park S."/>
        </authorList>
    </citation>
    <scope>NUCLEOTIDE SEQUENCE [LARGE SCALE GENOMIC DNA]</scope>
    <source>
        <strain evidence="8 9">MW9</strain>
    </source>
</reference>
<evidence type="ECO:0000256" key="1">
    <source>
        <dbReference type="ARBA" id="ARBA00004917"/>
    </source>
</evidence>
<dbReference type="RefSeq" id="WP_289446465.1">
    <property type="nucleotide sequence ID" value="NZ_JAUCGR010000002.1"/>
</dbReference>
<organism evidence="8 9">
    <name type="scientific">Cellulomonas edaphi</name>
    <dbReference type="NCBI Taxonomy" id="3053468"/>
    <lineage>
        <taxon>Bacteria</taxon>
        <taxon>Bacillati</taxon>
        <taxon>Actinomycetota</taxon>
        <taxon>Actinomycetes</taxon>
        <taxon>Micrococcales</taxon>
        <taxon>Cellulomonadaceae</taxon>
        <taxon>Cellulomonas</taxon>
    </lineage>
</organism>
<gene>
    <name evidence="7 8" type="primary">ribH</name>
    <name evidence="8" type="ORF">QRT05_07570</name>
</gene>
<comment type="similarity">
    <text evidence="2 7">Belongs to the DMRL synthase family.</text>
</comment>
<dbReference type="HAMAP" id="MF_00178">
    <property type="entry name" value="Lumazine_synth"/>
    <property type="match status" value="1"/>
</dbReference>
<keyword evidence="9" id="KW-1185">Reference proteome</keyword>
<evidence type="ECO:0000256" key="6">
    <source>
        <dbReference type="ARBA" id="ARBA00048785"/>
    </source>
</evidence>
<dbReference type="Proteomes" id="UP001321453">
    <property type="component" value="Unassembled WGS sequence"/>
</dbReference>
<comment type="caution">
    <text evidence="8">The sequence shown here is derived from an EMBL/GenBank/DDBJ whole genome shotgun (WGS) entry which is preliminary data.</text>
</comment>
<dbReference type="EC" id="2.5.1.78" evidence="3 7"/>
<dbReference type="InterPro" id="IPR036467">
    <property type="entry name" value="LS/RS_sf"/>
</dbReference>
<keyword evidence="4 7" id="KW-0686">Riboflavin biosynthesis</keyword>